<name>A0ABQ5BVV7_9ASTR</name>
<dbReference type="EMBL" id="BQNB010013681">
    <property type="protein sequence ID" value="GJT18980.1"/>
    <property type="molecule type" value="Genomic_DNA"/>
</dbReference>
<comment type="caution">
    <text evidence="2">The sequence shown here is derived from an EMBL/GenBank/DDBJ whole genome shotgun (WGS) entry which is preliminary data.</text>
</comment>
<proteinExistence type="predicted"/>
<evidence type="ECO:0000256" key="1">
    <source>
        <dbReference type="SAM" id="MobiDB-lite"/>
    </source>
</evidence>
<accession>A0ABQ5BVV7</accession>
<reference evidence="2" key="1">
    <citation type="journal article" date="2022" name="Int. J. Mol. Sci.">
        <title>Draft Genome of Tanacetum Coccineum: Genomic Comparison of Closely Related Tanacetum-Family Plants.</title>
        <authorList>
            <person name="Yamashiro T."/>
            <person name="Shiraishi A."/>
            <person name="Nakayama K."/>
            <person name="Satake H."/>
        </authorList>
    </citation>
    <scope>NUCLEOTIDE SEQUENCE</scope>
</reference>
<protein>
    <submittedName>
        <fullName evidence="2">Uncharacterized protein</fullName>
    </submittedName>
</protein>
<evidence type="ECO:0000313" key="2">
    <source>
        <dbReference type="EMBL" id="GJT18980.1"/>
    </source>
</evidence>
<organism evidence="2 3">
    <name type="scientific">Tanacetum coccineum</name>
    <dbReference type="NCBI Taxonomy" id="301880"/>
    <lineage>
        <taxon>Eukaryota</taxon>
        <taxon>Viridiplantae</taxon>
        <taxon>Streptophyta</taxon>
        <taxon>Embryophyta</taxon>
        <taxon>Tracheophyta</taxon>
        <taxon>Spermatophyta</taxon>
        <taxon>Magnoliopsida</taxon>
        <taxon>eudicotyledons</taxon>
        <taxon>Gunneridae</taxon>
        <taxon>Pentapetalae</taxon>
        <taxon>asterids</taxon>
        <taxon>campanulids</taxon>
        <taxon>Asterales</taxon>
        <taxon>Asteraceae</taxon>
        <taxon>Asteroideae</taxon>
        <taxon>Anthemideae</taxon>
        <taxon>Anthemidinae</taxon>
        <taxon>Tanacetum</taxon>
    </lineage>
</organism>
<evidence type="ECO:0000313" key="3">
    <source>
        <dbReference type="Proteomes" id="UP001151760"/>
    </source>
</evidence>
<dbReference type="Proteomes" id="UP001151760">
    <property type="component" value="Unassembled WGS sequence"/>
</dbReference>
<reference evidence="2" key="2">
    <citation type="submission" date="2022-01" db="EMBL/GenBank/DDBJ databases">
        <authorList>
            <person name="Yamashiro T."/>
            <person name="Shiraishi A."/>
            <person name="Satake H."/>
            <person name="Nakayama K."/>
        </authorList>
    </citation>
    <scope>NUCLEOTIDE SEQUENCE</scope>
</reference>
<gene>
    <name evidence="2" type="ORF">Tco_0877686</name>
</gene>
<feature type="region of interest" description="Disordered" evidence="1">
    <location>
        <begin position="187"/>
        <end position="209"/>
    </location>
</feature>
<sequence length="247" mass="29015">MTPVVGINAIDKFSKHSLSWYKEEEYKKNNFDKVLKHINDFEHNINVLNEEVQMVQHQYKTPNDEMDSLLEETISSFIREAHWMQKKSENFVWRIKRNYDRTFKNQASAIKTIEKNLGRIAESIHRRGVGTLPSFTKINPRGLAHAITTRSGLNYQPPKNPLEDSNCLQNITTERIPTTEKITLKQTHNSTKKIDSPIPFPRRPKKEKEKEQFQKFLGNLQPLHINIPFIEALEQMPKYAKFMKDLL</sequence>
<keyword evidence="3" id="KW-1185">Reference proteome</keyword>